<dbReference type="InterPro" id="IPR006218">
    <property type="entry name" value="DAHP1/KDSA"/>
</dbReference>
<feature type="domain" description="DAHP synthetase I/KDSA" evidence="2">
    <location>
        <begin position="2"/>
        <end position="81"/>
    </location>
</feature>
<dbReference type="PANTHER" id="PTHR43018:SF2">
    <property type="entry name" value="PHOSPHO-2-DEHYDRO-3-DEOXYHEPTONATE ALDOLASE"/>
    <property type="match status" value="1"/>
</dbReference>
<dbReference type="SUPFAM" id="SSF51569">
    <property type="entry name" value="Aldolase"/>
    <property type="match status" value="1"/>
</dbReference>
<dbReference type="PANTHER" id="PTHR43018">
    <property type="entry name" value="PHOSPHO-2-DEHYDRO-3-DEOXYHEPTONATE ALDOLASE"/>
    <property type="match status" value="1"/>
</dbReference>
<evidence type="ECO:0000259" key="2">
    <source>
        <dbReference type="Pfam" id="PF00793"/>
    </source>
</evidence>
<dbReference type="GO" id="GO:0016740">
    <property type="term" value="F:transferase activity"/>
    <property type="evidence" value="ECO:0007669"/>
    <property type="project" value="UniProtKB-KW"/>
</dbReference>
<dbReference type="Gene3D" id="3.20.20.70">
    <property type="entry name" value="Aldolase class I"/>
    <property type="match status" value="1"/>
</dbReference>
<organism evidence="3">
    <name type="scientific">human gut metagenome</name>
    <dbReference type="NCBI Taxonomy" id="408170"/>
    <lineage>
        <taxon>unclassified sequences</taxon>
        <taxon>metagenomes</taxon>
        <taxon>organismal metagenomes</taxon>
    </lineage>
</organism>
<comment type="caution">
    <text evidence="3">The sequence shown here is derived from an EMBL/GenBank/DDBJ whole genome shotgun (WGS) entry which is preliminary data.</text>
</comment>
<dbReference type="EMBL" id="AZMM01012243">
    <property type="protein sequence ID" value="ETJ33299.1"/>
    <property type="molecule type" value="Genomic_DNA"/>
</dbReference>
<dbReference type="InterPro" id="IPR052899">
    <property type="entry name" value="Class-I_DAHP_synthase"/>
</dbReference>
<feature type="non-terminal residue" evidence="3">
    <location>
        <position position="82"/>
    </location>
</feature>
<accession>W1XWS7</accession>
<evidence type="ECO:0000256" key="1">
    <source>
        <dbReference type="ARBA" id="ARBA00022679"/>
    </source>
</evidence>
<dbReference type="AlphaFoldDB" id="W1XWS7"/>
<proteinExistence type="predicted"/>
<name>W1XWS7_9ZZZZ</name>
<sequence length="82" mass="8908">VLATAKACKEAGATILRGGAFKPRTSPYSFQGMGPEGLELLELAKKETGLPIVSEVMDISQLQYFDNVDMLQIGARNMQNFT</sequence>
<reference evidence="3" key="1">
    <citation type="submission" date="2013-12" db="EMBL/GenBank/DDBJ databases">
        <title>A Varibaculum cambriense genome reconstructed from a premature infant gut community with otherwise low bacterial novelty that shifts toward anaerobic metabolism during the third week of life.</title>
        <authorList>
            <person name="Brown C.T."/>
            <person name="Sharon I."/>
            <person name="Thomas B.C."/>
            <person name="Castelle C.J."/>
            <person name="Morowitz M.J."/>
            <person name="Banfield J.F."/>
        </authorList>
    </citation>
    <scope>NUCLEOTIDE SEQUENCE</scope>
</reference>
<gene>
    <name evidence="3" type="ORF">Q604_UNBC12243G0001</name>
</gene>
<dbReference type="Pfam" id="PF00793">
    <property type="entry name" value="DAHP_synth_1"/>
    <property type="match status" value="1"/>
</dbReference>
<feature type="non-terminal residue" evidence="3">
    <location>
        <position position="1"/>
    </location>
</feature>
<evidence type="ECO:0000313" key="3">
    <source>
        <dbReference type="EMBL" id="ETJ33299.1"/>
    </source>
</evidence>
<dbReference type="InterPro" id="IPR013785">
    <property type="entry name" value="Aldolase_TIM"/>
</dbReference>
<protein>
    <submittedName>
        <fullName evidence="3">Phospho-2-dehydro-3-deoxyheptonate aldolase</fullName>
    </submittedName>
</protein>
<keyword evidence="1" id="KW-0808">Transferase</keyword>